<comment type="function">
    <text evidence="1">Intake of glucose and galactose.</text>
</comment>
<evidence type="ECO:0000256" key="6">
    <source>
        <dbReference type="ARBA" id="ARBA00022989"/>
    </source>
</evidence>
<dbReference type="NCBIfam" id="TIGR01272">
    <property type="entry name" value="gluP"/>
    <property type="match status" value="1"/>
</dbReference>
<dbReference type="PANTHER" id="PTHR43702:SF12">
    <property type="entry name" value="N-ACETYL GLUCOSAMINE TRANSPORTER NAGP"/>
    <property type="match status" value="1"/>
</dbReference>
<evidence type="ECO:0000256" key="1">
    <source>
        <dbReference type="ARBA" id="ARBA00003321"/>
    </source>
</evidence>
<feature type="transmembrane region" description="Helical" evidence="8">
    <location>
        <begin position="149"/>
        <end position="171"/>
    </location>
</feature>
<keyword evidence="6 8" id="KW-1133">Transmembrane helix</keyword>
<evidence type="ECO:0000313" key="9">
    <source>
        <dbReference type="EMBL" id="WAC13382.1"/>
    </source>
</evidence>
<proteinExistence type="inferred from homology"/>
<comment type="subcellular location">
    <subcellularLocation>
        <location evidence="2">Cell inner membrane</location>
        <topology evidence="2">Multi-pass membrane protein</topology>
    </subcellularLocation>
</comment>
<dbReference type="GO" id="GO:0005354">
    <property type="term" value="F:galactose transmembrane transporter activity"/>
    <property type="evidence" value="ECO:0007669"/>
    <property type="project" value="InterPro"/>
</dbReference>
<dbReference type="PANTHER" id="PTHR43702">
    <property type="entry name" value="L-FUCOSE-PROTON SYMPORTER"/>
    <property type="match status" value="1"/>
</dbReference>
<name>A0A9E8SQS8_9BACT</name>
<evidence type="ECO:0000256" key="2">
    <source>
        <dbReference type="ARBA" id="ARBA00004429"/>
    </source>
</evidence>
<organism evidence="9 10">
    <name type="scientific">Dyadobacter pollutisoli</name>
    <dbReference type="NCBI Taxonomy" id="2910158"/>
    <lineage>
        <taxon>Bacteria</taxon>
        <taxon>Pseudomonadati</taxon>
        <taxon>Bacteroidota</taxon>
        <taxon>Cytophagia</taxon>
        <taxon>Cytophagales</taxon>
        <taxon>Spirosomataceae</taxon>
        <taxon>Dyadobacter</taxon>
    </lineage>
</organism>
<keyword evidence="7 8" id="KW-0472">Membrane</keyword>
<accession>A0A9E8SQS8</accession>
<dbReference type="Proteomes" id="UP001164653">
    <property type="component" value="Chromosome"/>
</dbReference>
<evidence type="ECO:0000313" key="10">
    <source>
        <dbReference type="Proteomes" id="UP001164653"/>
    </source>
</evidence>
<evidence type="ECO:0000256" key="7">
    <source>
        <dbReference type="ARBA" id="ARBA00023136"/>
    </source>
</evidence>
<feature type="transmembrane region" description="Helical" evidence="8">
    <location>
        <begin position="58"/>
        <end position="79"/>
    </location>
</feature>
<dbReference type="InterPro" id="IPR050375">
    <property type="entry name" value="MFS_TsgA-like"/>
</dbReference>
<reference evidence="9" key="1">
    <citation type="submission" date="2022-11" db="EMBL/GenBank/DDBJ databases">
        <title>Dyadobacter pollutisoli sp. nov., isolated from plastic dumped soil.</title>
        <authorList>
            <person name="Kim J.M."/>
            <person name="Kim K.R."/>
            <person name="Lee J.K."/>
            <person name="Hao L."/>
            <person name="Jeon C.O."/>
        </authorList>
    </citation>
    <scope>NUCLEOTIDE SEQUENCE</scope>
    <source>
        <strain evidence="9">U1</strain>
    </source>
</reference>
<feature type="transmembrane region" description="Helical" evidence="8">
    <location>
        <begin position="343"/>
        <end position="364"/>
    </location>
</feature>
<dbReference type="Gene3D" id="1.20.1250.20">
    <property type="entry name" value="MFS general substrate transporter like domains"/>
    <property type="match status" value="2"/>
</dbReference>
<feature type="transmembrane region" description="Helical" evidence="8">
    <location>
        <begin position="403"/>
        <end position="421"/>
    </location>
</feature>
<dbReference type="CDD" id="cd17394">
    <property type="entry name" value="MFS_FucP_like"/>
    <property type="match status" value="1"/>
</dbReference>
<dbReference type="SUPFAM" id="SSF103473">
    <property type="entry name" value="MFS general substrate transporter"/>
    <property type="match status" value="1"/>
</dbReference>
<dbReference type="Pfam" id="PF07690">
    <property type="entry name" value="MFS_1"/>
    <property type="match status" value="1"/>
</dbReference>
<dbReference type="GO" id="GO:1904659">
    <property type="term" value="P:D-glucose transmembrane transport"/>
    <property type="evidence" value="ECO:0007669"/>
    <property type="project" value="InterPro"/>
</dbReference>
<feature type="transmembrane region" description="Helical" evidence="8">
    <location>
        <begin position="21"/>
        <end position="46"/>
    </location>
</feature>
<comment type="similarity">
    <text evidence="3">Belongs to the major facilitator superfamily. FHS transporter (TC 2.A.1.7) family.</text>
</comment>
<keyword evidence="4" id="KW-1003">Cell membrane</keyword>
<feature type="transmembrane region" description="Helical" evidence="8">
    <location>
        <begin position="86"/>
        <end position="104"/>
    </location>
</feature>
<dbReference type="KEGG" id="dpf:ON006_05345"/>
<dbReference type="InterPro" id="IPR005964">
    <property type="entry name" value="Glc/Gal_transptr_bac"/>
</dbReference>
<evidence type="ECO:0000256" key="5">
    <source>
        <dbReference type="ARBA" id="ARBA00022692"/>
    </source>
</evidence>
<feature type="transmembrane region" description="Helical" evidence="8">
    <location>
        <begin position="247"/>
        <end position="271"/>
    </location>
</feature>
<evidence type="ECO:0000256" key="3">
    <source>
        <dbReference type="ARBA" id="ARBA00009120"/>
    </source>
</evidence>
<protein>
    <submittedName>
        <fullName evidence="9">Sugar MFS transporter</fullName>
    </submittedName>
</protein>
<feature type="transmembrane region" description="Helical" evidence="8">
    <location>
        <begin position="291"/>
        <end position="310"/>
    </location>
</feature>
<dbReference type="RefSeq" id="WP_244819506.1">
    <property type="nucleotide sequence ID" value="NZ_CP112998.1"/>
</dbReference>
<dbReference type="GO" id="GO:0005886">
    <property type="term" value="C:plasma membrane"/>
    <property type="evidence" value="ECO:0007669"/>
    <property type="project" value="UniProtKB-SubCell"/>
</dbReference>
<feature type="transmembrane region" description="Helical" evidence="8">
    <location>
        <begin position="376"/>
        <end position="397"/>
    </location>
</feature>
<gene>
    <name evidence="9" type="ORF">ON006_05345</name>
</gene>
<dbReference type="InterPro" id="IPR036259">
    <property type="entry name" value="MFS_trans_sf"/>
</dbReference>
<dbReference type="EMBL" id="CP112998">
    <property type="protein sequence ID" value="WAC13382.1"/>
    <property type="molecule type" value="Genomic_DNA"/>
</dbReference>
<keyword evidence="10" id="KW-1185">Reference proteome</keyword>
<dbReference type="GO" id="GO:0055056">
    <property type="term" value="F:D-glucose transmembrane transporter activity"/>
    <property type="evidence" value="ECO:0007669"/>
    <property type="project" value="InterPro"/>
</dbReference>
<sequence length="432" mass="46986">MEKSVVIGAPAGFENSSQTKYTIIIGMLFFVFGFVSWVNAVLIPYFKLACQLTIQQAMLVAFAFYVSYFIMAFPSSYIIKRTGYKNGMVLGLWIMASGSLIFIPAAMHRVYGLFLAGLFVQATGLTLLQTAANPYITILGPIDSAAMRMSVMGVCNKVAGAIAPLLLLGAISKDPDEIDRLVAMLPNLSAPEQVRLLDDLAARLIVPYVILSVTLLVLGILIRFASLPDIADEDINAEPASTEKTSIFQFPYLLLGAVAIFFGSTVEVLAVDSIINYGEFQGATFKEAKFFSTYTLLIMIVSYIIGIFTIPRWINQRKALLFSSVIGIVFTMIAVMSDGKASLWMIAMLGLGNALIWPAIWPLAMDGLGKFTKTGSALLIMGLIGAALSPLVYGGLSDRYNPQIAYLVLIPSYLFLLYYSVSGYKVGKSRQG</sequence>
<evidence type="ECO:0000256" key="8">
    <source>
        <dbReference type="SAM" id="Phobius"/>
    </source>
</evidence>
<feature type="transmembrane region" description="Helical" evidence="8">
    <location>
        <begin position="319"/>
        <end position="337"/>
    </location>
</feature>
<dbReference type="AlphaFoldDB" id="A0A9E8SQS8"/>
<dbReference type="InterPro" id="IPR011701">
    <property type="entry name" value="MFS"/>
</dbReference>
<keyword evidence="5 8" id="KW-0812">Transmembrane</keyword>
<feature type="transmembrane region" description="Helical" evidence="8">
    <location>
        <begin position="205"/>
        <end position="226"/>
    </location>
</feature>
<evidence type="ECO:0000256" key="4">
    <source>
        <dbReference type="ARBA" id="ARBA00022475"/>
    </source>
</evidence>